<keyword evidence="2" id="KW-1185">Reference proteome</keyword>
<accession>A0A3B5LRA8</accession>
<evidence type="ECO:0000313" key="1">
    <source>
        <dbReference type="Ensembl" id="ENSXCOP00000013582.1"/>
    </source>
</evidence>
<proteinExistence type="predicted"/>
<reference evidence="1" key="2">
    <citation type="submission" date="2025-09" db="UniProtKB">
        <authorList>
            <consortium name="Ensembl"/>
        </authorList>
    </citation>
    <scope>IDENTIFICATION</scope>
</reference>
<evidence type="ECO:0000313" key="2">
    <source>
        <dbReference type="Proteomes" id="UP000261380"/>
    </source>
</evidence>
<dbReference type="Proteomes" id="UP000261380">
    <property type="component" value="Unplaced"/>
</dbReference>
<dbReference type="Ensembl" id="ENSXCOT00000013749.1">
    <property type="protein sequence ID" value="ENSXCOP00000013582.1"/>
    <property type="gene ID" value="ENSXCOG00000010283.1"/>
</dbReference>
<dbReference type="AlphaFoldDB" id="A0A3B5LRA8"/>
<dbReference type="STRING" id="32473.ENSXCOP00000013582"/>
<dbReference type="GeneTree" id="ENSGT00940000179176"/>
<organism evidence="1 2">
    <name type="scientific">Xiphophorus couchianus</name>
    <name type="common">Monterrey platyfish</name>
    <dbReference type="NCBI Taxonomy" id="32473"/>
    <lineage>
        <taxon>Eukaryota</taxon>
        <taxon>Metazoa</taxon>
        <taxon>Chordata</taxon>
        <taxon>Craniata</taxon>
        <taxon>Vertebrata</taxon>
        <taxon>Euteleostomi</taxon>
        <taxon>Actinopterygii</taxon>
        <taxon>Neopterygii</taxon>
        <taxon>Teleostei</taxon>
        <taxon>Neoteleostei</taxon>
        <taxon>Acanthomorphata</taxon>
        <taxon>Ovalentaria</taxon>
        <taxon>Atherinomorphae</taxon>
        <taxon>Cyprinodontiformes</taxon>
        <taxon>Poeciliidae</taxon>
        <taxon>Poeciliinae</taxon>
        <taxon>Xiphophorus</taxon>
    </lineage>
</organism>
<name>A0A3B5LRA8_9TELE</name>
<reference evidence="1" key="1">
    <citation type="submission" date="2025-08" db="UniProtKB">
        <authorList>
            <consortium name="Ensembl"/>
        </authorList>
    </citation>
    <scope>IDENTIFICATION</scope>
</reference>
<sequence>MVYNEWLDRSPCKLQPHHINVVLENFCLDLNLVDPWREAGQRSEVSLSPGLNLMAQLSIDFWLISDGLMQNNVKQKKLKVDKQEVEIRQGMTAAALAVAMNRDFDHVLEALLNTPADLDSLRPDSVLEDSWIKEAVIRSGMKFRWAKLSESRERPNRDAQRRYRGFCSKSRLSI</sequence>
<protein>
    <submittedName>
        <fullName evidence="1">Uncharacterized protein</fullName>
    </submittedName>
</protein>